<reference evidence="2 3" key="1">
    <citation type="submission" date="2021-06" db="EMBL/GenBank/DDBJ databases">
        <authorList>
            <person name="Palmer J.M."/>
        </authorList>
    </citation>
    <scope>NUCLEOTIDE SEQUENCE [LARGE SCALE GENOMIC DNA]</scope>
    <source>
        <strain evidence="3">if_2019</strain>
        <tissue evidence="2">Muscle</tissue>
    </source>
</reference>
<keyword evidence="3" id="KW-1185">Reference proteome</keyword>
<evidence type="ECO:0000313" key="3">
    <source>
        <dbReference type="Proteomes" id="UP001482620"/>
    </source>
</evidence>
<accession>A0ABV0U161</accession>
<evidence type="ECO:0000256" key="1">
    <source>
        <dbReference type="SAM" id="MobiDB-lite"/>
    </source>
</evidence>
<name>A0ABV0U161_9TELE</name>
<sequence length="118" mass="13358">MALWSKSSPASFCLSRYAPPMRRPVRQAGNGPKTLHLSRFMLPVTSELRMSKCATKMDDPNKQLKLQAVESESNQTPHDETADSRDLTDSESLVTMRPVFTQQAVKEVQNHNSWLKNI</sequence>
<evidence type="ECO:0000313" key="2">
    <source>
        <dbReference type="EMBL" id="MEQ2238689.1"/>
    </source>
</evidence>
<dbReference type="Proteomes" id="UP001482620">
    <property type="component" value="Unassembled WGS sequence"/>
</dbReference>
<gene>
    <name evidence="2" type="ORF">ILYODFUR_035779</name>
</gene>
<dbReference type="EMBL" id="JAHRIQ010053318">
    <property type="protein sequence ID" value="MEQ2238689.1"/>
    <property type="molecule type" value="Genomic_DNA"/>
</dbReference>
<feature type="compositionally biased region" description="Basic and acidic residues" evidence="1">
    <location>
        <begin position="77"/>
        <end position="88"/>
    </location>
</feature>
<organism evidence="2 3">
    <name type="scientific">Ilyodon furcidens</name>
    <name type="common">goldbreast splitfin</name>
    <dbReference type="NCBI Taxonomy" id="33524"/>
    <lineage>
        <taxon>Eukaryota</taxon>
        <taxon>Metazoa</taxon>
        <taxon>Chordata</taxon>
        <taxon>Craniata</taxon>
        <taxon>Vertebrata</taxon>
        <taxon>Euteleostomi</taxon>
        <taxon>Actinopterygii</taxon>
        <taxon>Neopterygii</taxon>
        <taxon>Teleostei</taxon>
        <taxon>Neoteleostei</taxon>
        <taxon>Acanthomorphata</taxon>
        <taxon>Ovalentaria</taxon>
        <taxon>Atherinomorphae</taxon>
        <taxon>Cyprinodontiformes</taxon>
        <taxon>Goodeidae</taxon>
        <taxon>Ilyodon</taxon>
    </lineage>
</organism>
<proteinExistence type="predicted"/>
<comment type="caution">
    <text evidence="2">The sequence shown here is derived from an EMBL/GenBank/DDBJ whole genome shotgun (WGS) entry which is preliminary data.</text>
</comment>
<feature type="region of interest" description="Disordered" evidence="1">
    <location>
        <begin position="56"/>
        <end position="90"/>
    </location>
</feature>
<protein>
    <submittedName>
        <fullName evidence="2">Uncharacterized protein</fullName>
    </submittedName>
</protein>